<evidence type="ECO:0000313" key="3">
    <source>
        <dbReference type="Proteomes" id="UP000006591"/>
    </source>
</evidence>
<proteinExistence type="predicted"/>
<protein>
    <submittedName>
        <fullName evidence="2">Uncharacterized protein</fullName>
    </submittedName>
</protein>
<evidence type="ECO:0000313" key="2">
    <source>
        <dbReference type="EnsemblPlants" id="ONIVA09G00880.1"/>
    </source>
</evidence>
<sequence>MEKNENNLLNGRKRKEAEQEQEREKQRRICGEQRDLSHEPIIHPSTPLRTRARFPTIVLATETRAATRNCRGARGVHLSLSDAARSTRITAIWMCFLQ</sequence>
<keyword evidence="3" id="KW-1185">Reference proteome</keyword>
<feature type="compositionally biased region" description="Basic and acidic residues" evidence="1">
    <location>
        <begin position="15"/>
        <end position="41"/>
    </location>
</feature>
<feature type="region of interest" description="Disordered" evidence="1">
    <location>
        <begin position="1"/>
        <end position="48"/>
    </location>
</feature>
<name>A0A0E0IG99_ORYNI</name>
<dbReference type="Gramene" id="ONIVA09G00880.1">
    <property type="protein sequence ID" value="ONIVA09G00880.1"/>
    <property type="gene ID" value="ONIVA09G00880"/>
</dbReference>
<dbReference type="Proteomes" id="UP000006591">
    <property type="component" value="Chromosome 9"/>
</dbReference>
<accession>A0A0E0IG99</accession>
<dbReference type="HOGENOM" id="CLU_2337232_0_0_1"/>
<reference evidence="2" key="2">
    <citation type="submission" date="2018-04" db="EMBL/GenBank/DDBJ databases">
        <title>OnivRS2 (Oryza nivara Reference Sequence Version 2).</title>
        <authorList>
            <person name="Zhang J."/>
            <person name="Kudrna D."/>
            <person name="Lee S."/>
            <person name="Talag J."/>
            <person name="Rajasekar S."/>
            <person name="Welchert J."/>
            <person name="Hsing Y.-I."/>
            <person name="Wing R.A."/>
        </authorList>
    </citation>
    <scope>NUCLEOTIDE SEQUENCE [LARGE SCALE GENOMIC DNA]</scope>
    <source>
        <strain evidence="2">SL10</strain>
    </source>
</reference>
<reference evidence="2" key="1">
    <citation type="submission" date="2015-04" db="UniProtKB">
        <authorList>
            <consortium name="EnsemblPlants"/>
        </authorList>
    </citation>
    <scope>IDENTIFICATION</scope>
    <source>
        <strain evidence="2">SL10</strain>
    </source>
</reference>
<organism evidence="2">
    <name type="scientific">Oryza nivara</name>
    <name type="common">Indian wild rice</name>
    <name type="synonym">Oryza sativa f. spontanea</name>
    <dbReference type="NCBI Taxonomy" id="4536"/>
    <lineage>
        <taxon>Eukaryota</taxon>
        <taxon>Viridiplantae</taxon>
        <taxon>Streptophyta</taxon>
        <taxon>Embryophyta</taxon>
        <taxon>Tracheophyta</taxon>
        <taxon>Spermatophyta</taxon>
        <taxon>Magnoliopsida</taxon>
        <taxon>Liliopsida</taxon>
        <taxon>Poales</taxon>
        <taxon>Poaceae</taxon>
        <taxon>BOP clade</taxon>
        <taxon>Oryzoideae</taxon>
        <taxon>Oryzeae</taxon>
        <taxon>Oryzinae</taxon>
        <taxon>Oryza</taxon>
    </lineage>
</organism>
<dbReference type="EnsemblPlants" id="ONIVA09G00880.1">
    <property type="protein sequence ID" value="ONIVA09G00880.1"/>
    <property type="gene ID" value="ONIVA09G00880"/>
</dbReference>
<dbReference type="AlphaFoldDB" id="A0A0E0IG99"/>
<evidence type="ECO:0000256" key="1">
    <source>
        <dbReference type="SAM" id="MobiDB-lite"/>
    </source>
</evidence>